<keyword evidence="2 6" id="KW-0812">Transmembrane</keyword>
<keyword evidence="6" id="KW-1003">Cell membrane</keyword>
<dbReference type="PRINTS" id="PR00164">
    <property type="entry name" value="ABC2TRNSPORT"/>
</dbReference>
<comment type="caution">
    <text evidence="8">The sequence shown here is derived from an EMBL/GenBank/DDBJ whole genome shotgun (WGS) entry which is preliminary data.</text>
</comment>
<gene>
    <name evidence="8" type="ORF">GCM10009765_60440</name>
</gene>
<organism evidence="8 9">
    <name type="scientific">Fodinicola feengrottensis</name>
    <dbReference type="NCBI Taxonomy" id="435914"/>
    <lineage>
        <taxon>Bacteria</taxon>
        <taxon>Bacillati</taxon>
        <taxon>Actinomycetota</taxon>
        <taxon>Actinomycetes</taxon>
        <taxon>Mycobacteriales</taxon>
        <taxon>Fodinicola</taxon>
    </lineage>
</organism>
<feature type="transmembrane region" description="Helical" evidence="6">
    <location>
        <begin position="240"/>
        <end position="258"/>
    </location>
</feature>
<evidence type="ECO:0000256" key="2">
    <source>
        <dbReference type="ARBA" id="ARBA00022692"/>
    </source>
</evidence>
<feature type="transmembrane region" description="Helical" evidence="6">
    <location>
        <begin position="115"/>
        <end position="140"/>
    </location>
</feature>
<keyword evidence="4 6" id="KW-0472">Membrane</keyword>
<feature type="transmembrane region" description="Helical" evidence="6">
    <location>
        <begin position="146"/>
        <end position="169"/>
    </location>
</feature>
<evidence type="ECO:0000256" key="1">
    <source>
        <dbReference type="ARBA" id="ARBA00004141"/>
    </source>
</evidence>
<keyword evidence="6" id="KW-0813">Transport</keyword>
<dbReference type="PIRSF" id="PIRSF006648">
    <property type="entry name" value="DrrB"/>
    <property type="match status" value="1"/>
</dbReference>
<keyword evidence="5" id="KW-0046">Antibiotic resistance</keyword>
<dbReference type="InterPro" id="IPR013525">
    <property type="entry name" value="ABC2_TM"/>
</dbReference>
<dbReference type="PANTHER" id="PTHR43229:SF2">
    <property type="entry name" value="NODULATION PROTEIN J"/>
    <property type="match status" value="1"/>
</dbReference>
<dbReference type="Proteomes" id="UP001500618">
    <property type="component" value="Unassembled WGS sequence"/>
</dbReference>
<feature type="domain" description="ABC transmembrane type-2" evidence="7">
    <location>
        <begin position="29"/>
        <end position="261"/>
    </location>
</feature>
<dbReference type="PANTHER" id="PTHR43229">
    <property type="entry name" value="NODULATION PROTEIN J"/>
    <property type="match status" value="1"/>
</dbReference>
<dbReference type="InterPro" id="IPR047817">
    <property type="entry name" value="ABC2_TM_bact-type"/>
</dbReference>
<evidence type="ECO:0000313" key="8">
    <source>
        <dbReference type="EMBL" id="GAA1702950.1"/>
    </source>
</evidence>
<feature type="transmembrane region" description="Helical" evidence="6">
    <location>
        <begin position="66"/>
        <end position="95"/>
    </location>
</feature>
<sequence length="264" mass="28521">MATQMLEGGWLPWRSLRFWLVSYKRTWKGSLFSSFLSPLLFLGALGFGLGSLISKSGHPTIAGVPYPVYVAGGVLAANAMMTAVGESTWPVLGAIKWWRQYEAMLATPLSVTDVLIGHLGIVLIRAFVASSAFVIVATLLGAVPSLWGIVAIFASLLVAMAHSAPIMAFSATQDKDTGFSLLFRLGATPMFLFSGTFFPVEQLPAVLRPVAYATPLYHGVELCRGLLAGHPAPLPDLVHVGYLLLWLVAGFLVARFTFRRRLVV</sequence>
<feature type="transmembrane region" description="Helical" evidence="6">
    <location>
        <begin position="31"/>
        <end position="54"/>
    </location>
</feature>
<dbReference type="InterPro" id="IPR051784">
    <property type="entry name" value="Nod_factor_ABC_transporter"/>
</dbReference>
<accession>A0ABN2IDE2</accession>
<proteinExistence type="inferred from homology"/>
<name>A0ABN2IDE2_9ACTN</name>
<evidence type="ECO:0000256" key="6">
    <source>
        <dbReference type="RuleBase" id="RU361157"/>
    </source>
</evidence>
<dbReference type="PROSITE" id="PS51012">
    <property type="entry name" value="ABC_TM2"/>
    <property type="match status" value="1"/>
</dbReference>
<comment type="similarity">
    <text evidence="6">Belongs to the ABC-2 integral membrane protein family.</text>
</comment>
<dbReference type="RefSeq" id="WP_344313668.1">
    <property type="nucleotide sequence ID" value="NZ_BAAANY010000026.1"/>
</dbReference>
<evidence type="ECO:0000256" key="3">
    <source>
        <dbReference type="ARBA" id="ARBA00022989"/>
    </source>
</evidence>
<dbReference type="EMBL" id="BAAANY010000026">
    <property type="protein sequence ID" value="GAA1702950.1"/>
    <property type="molecule type" value="Genomic_DNA"/>
</dbReference>
<dbReference type="Pfam" id="PF01061">
    <property type="entry name" value="ABC2_membrane"/>
    <property type="match status" value="1"/>
</dbReference>
<reference evidence="8 9" key="1">
    <citation type="journal article" date="2019" name="Int. J. Syst. Evol. Microbiol.">
        <title>The Global Catalogue of Microorganisms (GCM) 10K type strain sequencing project: providing services to taxonomists for standard genome sequencing and annotation.</title>
        <authorList>
            <consortium name="The Broad Institute Genomics Platform"/>
            <consortium name="The Broad Institute Genome Sequencing Center for Infectious Disease"/>
            <person name="Wu L."/>
            <person name="Ma J."/>
        </authorList>
    </citation>
    <scope>NUCLEOTIDE SEQUENCE [LARGE SCALE GENOMIC DNA]</scope>
    <source>
        <strain evidence="8 9">JCM 14718</strain>
    </source>
</reference>
<keyword evidence="3 6" id="KW-1133">Transmembrane helix</keyword>
<evidence type="ECO:0000313" key="9">
    <source>
        <dbReference type="Proteomes" id="UP001500618"/>
    </source>
</evidence>
<evidence type="ECO:0000256" key="5">
    <source>
        <dbReference type="ARBA" id="ARBA00023251"/>
    </source>
</evidence>
<comment type="subcellular location">
    <subcellularLocation>
        <location evidence="6">Cell membrane</location>
        <topology evidence="6">Multi-pass membrane protein</topology>
    </subcellularLocation>
    <subcellularLocation>
        <location evidence="1">Membrane</location>
        <topology evidence="1">Multi-pass membrane protein</topology>
    </subcellularLocation>
</comment>
<keyword evidence="9" id="KW-1185">Reference proteome</keyword>
<evidence type="ECO:0000259" key="7">
    <source>
        <dbReference type="PROSITE" id="PS51012"/>
    </source>
</evidence>
<evidence type="ECO:0000256" key="4">
    <source>
        <dbReference type="ARBA" id="ARBA00023136"/>
    </source>
</evidence>
<feature type="transmembrane region" description="Helical" evidence="6">
    <location>
        <begin position="181"/>
        <end position="200"/>
    </location>
</feature>
<protein>
    <recommendedName>
        <fullName evidence="6">Transport permease protein</fullName>
    </recommendedName>
</protein>
<dbReference type="InterPro" id="IPR000412">
    <property type="entry name" value="ABC_2_transport"/>
</dbReference>